<evidence type="ECO:0000256" key="2">
    <source>
        <dbReference type="SAM" id="SignalP"/>
    </source>
</evidence>
<dbReference type="PROSITE" id="PS00018">
    <property type="entry name" value="EF_HAND_1"/>
    <property type="match status" value="1"/>
</dbReference>
<reference evidence="4" key="1">
    <citation type="journal article" date="2020" name="Stud. Mycol.">
        <title>101 Dothideomycetes genomes: a test case for predicting lifestyles and emergence of pathogens.</title>
        <authorList>
            <person name="Haridas S."/>
            <person name="Albert R."/>
            <person name="Binder M."/>
            <person name="Bloem J."/>
            <person name="Labutti K."/>
            <person name="Salamov A."/>
            <person name="Andreopoulos B."/>
            <person name="Baker S."/>
            <person name="Barry K."/>
            <person name="Bills G."/>
            <person name="Bluhm B."/>
            <person name="Cannon C."/>
            <person name="Castanera R."/>
            <person name="Culley D."/>
            <person name="Daum C."/>
            <person name="Ezra D."/>
            <person name="Gonzalez J."/>
            <person name="Henrissat B."/>
            <person name="Kuo A."/>
            <person name="Liang C."/>
            <person name="Lipzen A."/>
            <person name="Lutzoni F."/>
            <person name="Magnuson J."/>
            <person name="Mondo S."/>
            <person name="Nolan M."/>
            <person name="Ohm R."/>
            <person name="Pangilinan J."/>
            <person name="Park H.-J."/>
            <person name="Ramirez L."/>
            <person name="Alfaro M."/>
            <person name="Sun H."/>
            <person name="Tritt A."/>
            <person name="Yoshinaga Y."/>
            <person name="Zwiers L.-H."/>
            <person name="Turgeon B."/>
            <person name="Goodwin S."/>
            <person name="Spatafora J."/>
            <person name="Crous P."/>
            <person name="Grigoriev I."/>
        </authorList>
    </citation>
    <scope>NUCLEOTIDE SEQUENCE</scope>
    <source>
        <strain evidence="4">CBS 175.79</strain>
    </source>
</reference>
<evidence type="ECO:0000313" key="5">
    <source>
        <dbReference type="Proteomes" id="UP000799778"/>
    </source>
</evidence>
<evidence type="ECO:0000313" key="4">
    <source>
        <dbReference type="EMBL" id="KAF2015325.1"/>
    </source>
</evidence>
<proteinExistence type="predicted"/>
<dbReference type="InterPro" id="IPR011992">
    <property type="entry name" value="EF-hand-dom_pair"/>
</dbReference>
<dbReference type="EMBL" id="ML978069">
    <property type="protein sequence ID" value="KAF2015325.1"/>
    <property type="molecule type" value="Genomic_DNA"/>
</dbReference>
<dbReference type="SUPFAM" id="SSF47473">
    <property type="entry name" value="EF-hand"/>
    <property type="match status" value="1"/>
</dbReference>
<keyword evidence="5" id="KW-1185">Reference proteome</keyword>
<organism evidence="4 5">
    <name type="scientific">Aaosphaeria arxii CBS 175.79</name>
    <dbReference type="NCBI Taxonomy" id="1450172"/>
    <lineage>
        <taxon>Eukaryota</taxon>
        <taxon>Fungi</taxon>
        <taxon>Dikarya</taxon>
        <taxon>Ascomycota</taxon>
        <taxon>Pezizomycotina</taxon>
        <taxon>Dothideomycetes</taxon>
        <taxon>Pleosporomycetidae</taxon>
        <taxon>Pleosporales</taxon>
        <taxon>Pleosporales incertae sedis</taxon>
        <taxon>Aaosphaeria</taxon>
    </lineage>
</organism>
<dbReference type="PROSITE" id="PS50222">
    <property type="entry name" value="EF_HAND_2"/>
    <property type="match status" value="1"/>
</dbReference>
<dbReference type="RefSeq" id="XP_033383664.1">
    <property type="nucleotide sequence ID" value="XM_033533108.1"/>
</dbReference>
<evidence type="ECO:0000256" key="1">
    <source>
        <dbReference type="ARBA" id="ARBA00022837"/>
    </source>
</evidence>
<keyword evidence="2" id="KW-0732">Signal</keyword>
<dbReference type="InterPro" id="IPR002048">
    <property type="entry name" value="EF_hand_dom"/>
</dbReference>
<sequence length="162" mass="18190">MRRLWGICAAGTMVSTLVARGEIAISSVAIATRAEISCTGCDTCPMRCEKLCRKGCPDIPDDPRKWPWADQQCVVQCYFQCIADKHTPAEGLLGRRGDQDEDHSDEKMFRMVDIEGLGFFNYGQFLQMLGEADTPEASSRFQRFDSDGDGKLSLHEMRLQRS</sequence>
<feature type="domain" description="EF-hand" evidence="3">
    <location>
        <begin position="132"/>
        <end position="162"/>
    </location>
</feature>
<evidence type="ECO:0000259" key="3">
    <source>
        <dbReference type="PROSITE" id="PS50222"/>
    </source>
</evidence>
<dbReference type="GO" id="GO:0005509">
    <property type="term" value="F:calcium ion binding"/>
    <property type="evidence" value="ECO:0007669"/>
    <property type="project" value="InterPro"/>
</dbReference>
<dbReference type="Proteomes" id="UP000799778">
    <property type="component" value="Unassembled WGS sequence"/>
</dbReference>
<gene>
    <name evidence="4" type="ORF">BU24DRAFT_480123</name>
</gene>
<dbReference type="Gene3D" id="1.10.238.10">
    <property type="entry name" value="EF-hand"/>
    <property type="match status" value="1"/>
</dbReference>
<dbReference type="OrthoDB" id="3799936at2759"/>
<name>A0A6A5XPY0_9PLEO</name>
<feature type="chain" id="PRO_5025401555" description="EF-hand domain-containing protein" evidence="2">
    <location>
        <begin position="20"/>
        <end position="162"/>
    </location>
</feature>
<dbReference type="GeneID" id="54290505"/>
<accession>A0A6A5XPY0</accession>
<protein>
    <recommendedName>
        <fullName evidence="3">EF-hand domain-containing protein</fullName>
    </recommendedName>
</protein>
<keyword evidence="1" id="KW-0106">Calcium</keyword>
<dbReference type="AlphaFoldDB" id="A0A6A5XPY0"/>
<dbReference type="InterPro" id="IPR018247">
    <property type="entry name" value="EF_Hand_1_Ca_BS"/>
</dbReference>
<feature type="signal peptide" evidence="2">
    <location>
        <begin position="1"/>
        <end position="19"/>
    </location>
</feature>